<dbReference type="Proteomes" id="UP000060487">
    <property type="component" value="Unassembled WGS sequence"/>
</dbReference>
<gene>
    <name evidence="2" type="ORF">ASN18_0826</name>
</gene>
<keyword evidence="2" id="KW-0456">Lyase</keyword>
<keyword evidence="3" id="KW-1185">Reference proteome</keyword>
<dbReference type="InterPro" id="IPR050965">
    <property type="entry name" value="UPF0336/Enoyl-CoA_hydratase"/>
</dbReference>
<dbReference type="PANTHER" id="PTHR43437:SF3">
    <property type="entry name" value="HYDROXYACYL-THIOESTER DEHYDRATASE TYPE 2, MITOCHONDRIAL"/>
    <property type="match status" value="1"/>
</dbReference>
<dbReference type="RefSeq" id="WP_085051351.1">
    <property type="nucleotide sequence ID" value="NZ_LNQR01000031.1"/>
</dbReference>
<dbReference type="EMBL" id="LNQR01000031">
    <property type="protein sequence ID" value="KWT91545.1"/>
    <property type="molecule type" value="Genomic_DNA"/>
</dbReference>
<dbReference type="Gene3D" id="3.10.129.10">
    <property type="entry name" value="Hotdog Thioesterase"/>
    <property type="match status" value="1"/>
</dbReference>
<proteinExistence type="predicted"/>
<sequence>MNEYKLKDMIVGLTQSFSVDITNEMMDLFLRLSGDNNPLHIQREFAKGMGFSDRVVYGMLTSSFYSTLAGVYLPGKYCLLTGIDVSFHKPVYVGDRLTITGEIEFISESTGQVEMKARILNQKNEKVSKSKIKFSLLE</sequence>
<dbReference type="EC" id="4.2.1.119" evidence="2"/>
<evidence type="ECO:0000259" key="1">
    <source>
        <dbReference type="Pfam" id="PF01575"/>
    </source>
</evidence>
<comment type="caution">
    <text evidence="2">The sequence shown here is derived from an EMBL/GenBank/DDBJ whole genome shotgun (WGS) entry which is preliminary data.</text>
</comment>
<dbReference type="InterPro" id="IPR029069">
    <property type="entry name" value="HotDog_dom_sf"/>
</dbReference>
<dbReference type="SUPFAM" id="SSF54637">
    <property type="entry name" value="Thioesterase/thiol ester dehydrase-isomerase"/>
    <property type="match status" value="1"/>
</dbReference>
<dbReference type="GO" id="GO:0018812">
    <property type="term" value="F:3-hydroxyacyl-CoA dehydratase activity"/>
    <property type="evidence" value="ECO:0007669"/>
    <property type="project" value="UniProtKB-EC"/>
</dbReference>
<dbReference type="Pfam" id="PF01575">
    <property type="entry name" value="MaoC_dehydratas"/>
    <property type="match status" value="1"/>
</dbReference>
<feature type="domain" description="MaoC-like" evidence="1">
    <location>
        <begin position="18"/>
        <end position="117"/>
    </location>
</feature>
<dbReference type="InterPro" id="IPR002539">
    <property type="entry name" value="MaoC-like_dom"/>
</dbReference>
<reference evidence="2 3" key="1">
    <citation type="submission" date="2015-11" db="EMBL/GenBank/DDBJ databases">
        <authorList>
            <person name="Lin W."/>
        </authorList>
    </citation>
    <scope>NUCLEOTIDE SEQUENCE [LARGE SCALE GENOMIC DNA]</scope>
    <source>
        <strain evidence="2 3">HCH-1</strain>
    </source>
</reference>
<dbReference type="PANTHER" id="PTHR43437">
    <property type="entry name" value="HYDROXYACYL-THIOESTER DEHYDRATASE TYPE 2, MITOCHONDRIAL-RELATED"/>
    <property type="match status" value="1"/>
</dbReference>
<organism evidence="2 3">
    <name type="scientific">Candidatus Magnetominusculus xianensis</name>
    <dbReference type="NCBI Taxonomy" id="1748249"/>
    <lineage>
        <taxon>Bacteria</taxon>
        <taxon>Pseudomonadati</taxon>
        <taxon>Nitrospirota</taxon>
        <taxon>Nitrospiria</taxon>
        <taxon>Nitrospirales</taxon>
        <taxon>Nitrospiraceae</taxon>
        <taxon>Candidatus Magnetominusculus</taxon>
    </lineage>
</organism>
<evidence type="ECO:0000313" key="3">
    <source>
        <dbReference type="Proteomes" id="UP000060487"/>
    </source>
</evidence>
<name>A0ABR5SHI1_9BACT</name>
<protein>
    <submittedName>
        <fullName evidence="2">Dehydratase</fullName>
        <ecNumber evidence="2">4.2.1.119</ecNumber>
    </submittedName>
</protein>
<accession>A0ABR5SHI1</accession>
<evidence type="ECO:0000313" key="2">
    <source>
        <dbReference type="EMBL" id="KWT91545.1"/>
    </source>
</evidence>